<protein>
    <recommendedName>
        <fullName evidence="1">diguanylate cyclase</fullName>
        <ecNumber evidence="1">2.7.7.65</ecNumber>
    </recommendedName>
</protein>
<dbReference type="InterPro" id="IPR000160">
    <property type="entry name" value="GGDEF_dom"/>
</dbReference>
<dbReference type="Gene3D" id="3.40.50.2300">
    <property type="match status" value="1"/>
</dbReference>
<dbReference type="PANTHER" id="PTHR45138:SF9">
    <property type="entry name" value="DIGUANYLATE CYCLASE DGCM-RELATED"/>
    <property type="match status" value="1"/>
</dbReference>
<evidence type="ECO:0000313" key="6">
    <source>
        <dbReference type="EMBL" id="VBB45271.1"/>
    </source>
</evidence>
<dbReference type="InterPro" id="IPR011006">
    <property type="entry name" value="CheY-like_superfamily"/>
</dbReference>
<dbReference type="CDD" id="cd17574">
    <property type="entry name" value="REC_OmpR"/>
    <property type="match status" value="1"/>
</dbReference>
<dbReference type="SMART" id="SM00448">
    <property type="entry name" value="REC"/>
    <property type="match status" value="1"/>
</dbReference>
<dbReference type="InterPro" id="IPR050469">
    <property type="entry name" value="Diguanylate_Cyclase"/>
</dbReference>
<dbReference type="GO" id="GO:0005886">
    <property type="term" value="C:plasma membrane"/>
    <property type="evidence" value="ECO:0007669"/>
    <property type="project" value="TreeGrafter"/>
</dbReference>
<dbReference type="Gene3D" id="3.30.70.270">
    <property type="match status" value="1"/>
</dbReference>
<proteinExistence type="predicted"/>
<reference evidence="6" key="1">
    <citation type="submission" date="2018-07" db="EMBL/GenBank/DDBJ databases">
        <authorList>
            <consortium name="Genoscope - CEA"/>
            <person name="William W."/>
        </authorList>
    </citation>
    <scope>NUCLEOTIDE SEQUENCE</scope>
    <source>
        <strain evidence="6">IK1</strain>
    </source>
</reference>
<dbReference type="Pfam" id="PF00072">
    <property type="entry name" value="Response_reg"/>
    <property type="match status" value="1"/>
</dbReference>
<name>A0A653AB26_UNCDX</name>
<keyword evidence="3" id="KW-0597">Phosphoprotein</keyword>
<evidence type="ECO:0000259" key="4">
    <source>
        <dbReference type="PROSITE" id="PS50110"/>
    </source>
</evidence>
<dbReference type="InterPro" id="IPR029787">
    <property type="entry name" value="Nucleotide_cyclase"/>
</dbReference>
<dbReference type="NCBIfam" id="TIGR00254">
    <property type="entry name" value="GGDEF"/>
    <property type="match status" value="1"/>
</dbReference>
<evidence type="ECO:0000256" key="3">
    <source>
        <dbReference type="PROSITE-ProRule" id="PRU00169"/>
    </source>
</evidence>
<dbReference type="SMART" id="SM00267">
    <property type="entry name" value="GGDEF"/>
    <property type="match status" value="1"/>
</dbReference>
<dbReference type="CDD" id="cd01949">
    <property type="entry name" value="GGDEF"/>
    <property type="match status" value="1"/>
</dbReference>
<dbReference type="Pfam" id="PF00990">
    <property type="entry name" value="GGDEF"/>
    <property type="match status" value="1"/>
</dbReference>
<dbReference type="GO" id="GO:0043709">
    <property type="term" value="P:cell adhesion involved in single-species biofilm formation"/>
    <property type="evidence" value="ECO:0007669"/>
    <property type="project" value="TreeGrafter"/>
</dbReference>
<dbReference type="GO" id="GO:0052621">
    <property type="term" value="F:diguanylate cyclase activity"/>
    <property type="evidence" value="ECO:0007669"/>
    <property type="project" value="UniProtKB-EC"/>
</dbReference>
<feature type="domain" description="Response regulatory" evidence="4">
    <location>
        <begin position="16"/>
        <end position="133"/>
    </location>
</feature>
<dbReference type="PANTHER" id="PTHR45138">
    <property type="entry name" value="REGULATORY COMPONENTS OF SENSORY TRANSDUCTION SYSTEM"/>
    <property type="match status" value="1"/>
</dbReference>
<dbReference type="PROSITE" id="PS50887">
    <property type="entry name" value="GGDEF"/>
    <property type="match status" value="1"/>
</dbReference>
<gene>
    <name evidence="6" type="ORF">TRIP_B350286</name>
</gene>
<evidence type="ECO:0000256" key="1">
    <source>
        <dbReference type="ARBA" id="ARBA00012528"/>
    </source>
</evidence>
<dbReference type="GO" id="GO:0000160">
    <property type="term" value="P:phosphorelay signal transduction system"/>
    <property type="evidence" value="ECO:0007669"/>
    <property type="project" value="InterPro"/>
</dbReference>
<evidence type="ECO:0000256" key="2">
    <source>
        <dbReference type="ARBA" id="ARBA00034247"/>
    </source>
</evidence>
<feature type="modified residue" description="4-aspartylphosphate" evidence="3">
    <location>
        <position position="65"/>
    </location>
</feature>
<dbReference type="EC" id="2.7.7.65" evidence="1"/>
<dbReference type="InterPro" id="IPR043128">
    <property type="entry name" value="Rev_trsase/Diguanyl_cyclase"/>
</dbReference>
<dbReference type="InterPro" id="IPR001789">
    <property type="entry name" value="Sig_transdc_resp-reg_receiver"/>
</dbReference>
<sequence length="326" mass="36403">MPDNIWEEDSSNHPFAVLVAEDETVSRRLLERMLQTAGYDVTVARDGHEALALFEARFHPIVLTDWVMPEMDGLELCRAVRARLNEGGYVYLVLLTAKDAKEDIIRGLEAGADDYLTKPFHRAELIARLKTGERILRLERSLKEANERIRLLTITDALTGCYNRKYLDEMLPGEIERAYRYGRPISIILCDLDHFKDLNDVYGHQAGDSVLRQFVRRAKAGLRSRIDWVARYGGEEFLIVLPETPLDAGLAVGERLCGQLAGTPVELHDGQGVKVTASFGVTACEPGAGEETPSYEAVLRCADERLYAAKRAGRARVVGALFEAGR</sequence>
<comment type="catalytic activity">
    <reaction evidence="2">
        <text>2 GTP = 3',3'-c-di-GMP + 2 diphosphate</text>
        <dbReference type="Rhea" id="RHEA:24898"/>
        <dbReference type="ChEBI" id="CHEBI:33019"/>
        <dbReference type="ChEBI" id="CHEBI:37565"/>
        <dbReference type="ChEBI" id="CHEBI:58805"/>
        <dbReference type="EC" id="2.7.7.65"/>
    </reaction>
</comment>
<dbReference type="GO" id="GO:1902201">
    <property type="term" value="P:negative regulation of bacterial-type flagellum-dependent cell motility"/>
    <property type="evidence" value="ECO:0007669"/>
    <property type="project" value="TreeGrafter"/>
</dbReference>
<feature type="domain" description="GGDEF" evidence="5">
    <location>
        <begin position="183"/>
        <end position="322"/>
    </location>
</feature>
<organism evidence="6">
    <name type="scientific">Uncultured Desulfatiglans sp</name>
    <dbReference type="NCBI Taxonomy" id="1748965"/>
    <lineage>
        <taxon>Bacteria</taxon>
        <taxon>Pseudomonadati</taxon>
        <taxon>Thermodesulfobacteriota</taxon>
        <taxon>Desulfobacteria</taxon>
        <taxon>Desulfatiglandales</taxon>
        <taxon>Desulfatiglandaceae</taxon>
        <taxon>Desulfatiglans</taxon>
        <taxon>environmental samples</taxon>
    </lineage>
</organism>
<dbReference type="SUPFAM" id="SSF55073">
    <property type="entry name" value="Nucleotide cyclase"/>
    <property type="match status" value="1"/>
</dbReference>
<dbReference type="SUPFAM" id="SSF52172">
    <property type="entry name" value="CheY-like"/>
    <property type="match status" value="1"/>
</dbReference>
<dbReference type="AlphaFoldDB" id="A0A653AB26"/>
<evidence type="ECO:0000259" key="5">
    <source>
        <dbReference type="PROSITE" id="PS50887"/>
    </source>
</evidence>
<accession>A0A653AB26</accession>
<dbReference type="PROSITE" id="PS50110">
    <property type="entry name" value="RESPONSE_REGULATORY"/>
    <property type="match status" value="1"/>
</dbReference>
<dbReference type="Gene3D" id="6.10.250.690">
    <property type="match status" value="1"/>
</dbReference>
<dbReference type="FunFam" id="3.30.70.270:FF:000001">
    <property type="entry name" value="Diguanylate cyclase domain protein"/>
    <property type="match status" value="1"/>
</dbReference>
<dbReference type="EMBL" id="UPXX01000029">
    <property type="protein sequence ID" value="VBB45271.1"/>
    <property type="molecule type" value="Genomic_DNA"/>
</dbReference>